<organism evidence="1 2">
    <name type="scientific">Lithospermum erythrorhizon</name>
    <name type="common">Purple gromwell</name>
    <name type="synonym">Lithospermum officinale var. erythrorhizon</name>
    <dbReference type="NCBI Taxonomy" id="34254"/>
    <lineage>
        <taxon>Eukaryota</taxon>
        <taxon>Viridiplantae</taxon>
        <taxon>Streptophyta</taxon>
        <taxon>Embryophyta</taxon>
        <taxon>Tracheophyta</taxon>
        <taxon>Spermatophyta</taxon>
        <taxon>Magnoliopsida</taxon>
        <taxon>eudicotyledons</taxon>
        <taxon>Gunneridae</taxon>
        <taxon>Pentapetalae</taxon>
        <taxon>asterids</taxon>
        <taxon>lamiids</taxon>
        <taxon>Boraginales</taxon>
        <taxon>Boraginaceae</taxon>
        <taxon>Boraginoideae</taxon>
        <taxon>Lithospermeae</taxon>
        <taxon>Lithospermum</taxon>
    </lineage>
</organism>
<gene>
    <name evidence="1" type="ORF">LIER_35158</name>
</gene>
<proteinExistence type="predicted"/>
<protein>
    <recommendedName>
        <fullName evidence="3">Reverse transcriptase</fullName>
    </recommendedName>
</protein>
<accession>A0AAV3NLW9</accession>
<evidence type="ECO:0000313" key="2">
    <source>
        <dbReference type="Proteomes" id="UP001454036"/>
    </source>
</evidence>
<evidence type="ECO:0008006" key="3">
    <source>
        <dbReference type="Google" id="ProtNLM"/>
    </source>
</evidence>
<reference evidence="1 2" key="1">
    <citation type="submission" date="2024-01" db="EMBL/GenBank/DDBJ databases">
        <title>The complete chloroplast genome sequence of Lithospermum erythrorhizon: insights into the phylogenetic relationship among Boraginaceae species and the maternal lineages of purple gromwells.</title>
        <authorList>
            <person name="Okada T."/>
            <person name="Watanabe K."/>
        </authorList>
    </citation>
    <scope>NUCLEOTIDE SEQUENCE [LARGE SCALE GENOMIC DNA]</scope>
</reference>
<evidence type="ECO:0000313" key="1">
    <source>
        <dbReference type="EMBL" id="GAA0139933.1"/>
    </source>
</evidence>
<dbReference type="EMBL" id="BAABME010015203">
    <property type="protein sequence ID" value="GAA0139933.1"/>
    <property type="molecule type" value="Genomic_DNA"/>
</dbReference>
<comment type="caution">
    <text evidence="1">The sequence shown here is derived from an EMBL/GenBank/DDBJ whole genome shotgun (WGS) entry which is preliminary data.</text>
</comment>
<dbReference type="Proteomes" id="UP001454036">
    <property type="component" value="Unassembled WGS sequence"/>
</dbReference>
<dbReference type="AlphaFoldDB" id="A0AAV3NLW9"/>
<sequence>MDLGFTGDMFTWCHRRARDACIKARLDRRHNMIRGLKNARGVWEEGPESVEAIVLEYFGQIFKANKVCTPEKATSVVGARVSRQMNCQLTRVITSEEVQKAVFEMSPDKSPGSDEGLTSMLRAAEEGRMLTGVKISTGSPNINHILFADATLIFCKATLEEGTKVVNILWDYEEALGQKINFEKCSVSFERRTTWEVRSRVRAVLHINEVPNQGKYLGLPSHSGRSKKEVFGFV</sequence>
<keyword evidence="2" id="KW-1185">Reference proteome</keyword>
<name>A0AAV3NLW9_LITER</name>